<keyword evidence="2" id="KW-1185">Reference proteome</keyword>
<reference evidence="1" key="1">
    <citation type="submission" date="2019-04" db="EMBL/GenBank/DDBJ databases">
        <title>Microbes associate with the intestines of laboratory mice.</title>
        <authorList>
            <person name="Navarre W."/>
            <person name="Wong E."/>
            <person name="Huang K."/>
            <person name="Tropini C."/>
            <person name="Ng K."/>
            <person name="Yu B."/>
        </authorList>
    </citation>
    <scope>NUCLEOTIDE SEQUENCE</scope>
    <source>
        <strain evidence="1">NM04_E33</strain>
    </source>
</reference>
<proteinExistence type="predicted"/>
<sequence length="78" mass="8840">MYLQVTDVEYKGNYVLKCTFNDGVVKNVDLTPILSAPAFQELTDIEKFKQFGLDETIFWANGADIAPEWLYSNGVSEQ</sequence>
<protein>
    <submittedName>
        <fullName evidence="1">DUF2442 domain-containing protein</fullName>
    </submittedName>
</protein>
<name>A0AC61RGR9_9BACT</name>
<dbReference type="EMBL" id="SRYB01000003">
    <property type="protein sequence ID" value="TGY80189.1"/>
    <property type="molecule type" value="Genomic_DNA"/>
</dbReference>
<evidence type="ECO:0000313" key="2">
    <source>
        <dbReference type="Proteomes" id="UP000306319"/>
    </source>
</evidence>
<dbReference type="Proteomes" id="UP000306319">
    <property type="component" value="Unassembled WGS sequence"/>
</dbReference>
<organism evidence="1 2">
    <name type="scientific">Lepagella muris</name>
    <dbReference type="NCBI Taxonomy" id="3032870"/>
    <lineage>
        <taxon>Bacteria</taxon>
        <taxon>Pseudomonadati</taxon>
        <taxon>Bacteroidota</taxon>
        <taxon>Bacteroidia</taxon>
        <taxon>Bacteroidales</taxon>
        <taxon>Muribaculaceae</taxon>
        <taxon>Lepagella</taxon>
    </lineage>
</organism>
<comment type="caution">
    <text evidence="1">The sequence shown here is derived from an EMBL/GenBank/DDBJ whole genome shotgun (WGS) entry which is preliminary data.</text>
</comment>
<accession>A0AC61RGR9</accession>
<gene>
    <name evidence="1" type="ORF">E5331_02820</name>
</gene>
<evidence type="ECO:0000313" key="1">
    <source>
        <dbReference type="EMBL" id="TGY80189.1"/>
    </source>
</evidence>